<dbReference type="PANTHER" id="PTHR30096">
    <property type="entry name" value="4,5-DOPA DIOXYGENASE EXTRADIOL-LIKE PROTEIN"/>
    <property type="match status" value="1"/>
</dbReference>
<name>A0A538TMY5_UNCEI</name>
<protein>
    <recommendedName>
        <fullName evidence="2">Extradiol ring-cleavage dioxygenase class III enzyme subunit B domain-containing protein</fullName>
    </recommendedName>
</protein>
<evidence type="ECO:0000313" key="4">
    <source>
        <dbReference type="Proteomes" id="UP000316609"/>
    </source>
</evidence>
<evidence type="ECO:0000313" key="3">
    <source>
        <dbReference type="EMBL" id="TMQ64986.1"/>
    </source>
</evidence>
<keyword evidence="1" id="KW-0560">Oxidoreductase</keyword>
<dbReference type="EMBL" id="VBOY01000077">
    <property type="protein sequence ID" value="TMQ64986.1"/>
    <property type="molecule type" value="Genomic_DNA"/>
</dbReference>
<accession>A0A538TMY5</accession>
<dbReference type="AlphaFoldDB" id="A0A538TMY5"/>
<evidence type="ECO:0000256" key="1">
    <source>
        <dbReference type="ARBA" id="ARBA00023002"/>
    </source>
</evidence>
<comment type="caution">
    <text evidence="3">The sequence shown here is derived from an EMBL/GenBank/DDBJ whole genome shotgun (WGS) entry which is preliminary data.</text>
</comment>
<feature type="domain" description="Extradiol ring-cleavage dioxygenase class III enzyme subunit B" evidence="2">
    <location>
        <begin position="6"/>
        <end position="246"/>
    </location>
</feature>
<dbReference type="GO" id="GO:0008198">
    <property type="term" value="F:ferrous iron binding"/>
    <property type="evidence" value="ECO:0007669"/>
    <property type="project" value="InterPro"/>
</dbReference>
<dbReference type="PANTHER" id="PTHR30096:SF0">
    <property type="entry name" value="4,5-DOPA DIOXYGENASE EXTRADIOL-LIKE PROTEIN"/>
    <property type="match status" value="1"/>
</dbReference>
<organism evidence="3 4">
    <name type="scientific">Eiseniibacteriota bacterium</name>
    <dbReference type="NCBI Taxonomy" id="2212470"/>
    <lineage>
        <taxon>Bacteria</taxon>
        <taxon>Candidatus Eiseniibacteriota</taxon>
    </lineage>
</organism>
<sequence length="269" mass="29266">MLVTHALLAPHLPTLPVDEHRGHRTPMLEALAERGRRLAAEAPSILVVLSARWDSDGPFRVDVSPRHATLTDYGGFGVEVRYDCPGHPALARALVEAGDRAGVRVGATQRGVDSGVTVPLHFLCPRAIVPVVPLSLARRPATECRSWGAVIRSVLQARPERIAFIVGGLLSHALHAWNLGREVPEARAFDAHALRALGAGAWEDLRGDDPALVERAQPEADLRHLEVLRGFLGENVQGQLLCYEEDHGMGAALVDFEIREREPATRRPG</sequence>
<dbReference type="Gene3D" id="3.40.830.10">
    <property type="entry name" value="LigB-like"/>
    <property type="match status" value="1"/>
</dbReference>
<gene>
    <name evidence="3" type="ORF">E6K78_08520</name>
</gene>
<dbReference type="Proteomes" id="UP000316609">
    <property type="component" value="Unassembled WGS sequence"/>
</dbReference>
<dbReference type="InterPro" id="IPR004183">
    <property type="entry name" value="Xdiol_dOase_suB"/>
</dbReference>
<evidence type="ECO:0000259" key="2">
    <source>
        <dbReference type="Pfam" id="PF02900"/>
    </source>
</evidence>
<dbReference type="Pfam" id="PF02900">
    <property type="entry name" value="LigB"/>
    <property type="match status" value="1"/>
</dbReference>
<reference evidence="3 4" key="1">
    <citation type="journal article" date="2019" name="Nat. Microbiol.">
        <title>Mediterranean grassland soil C-N compound turnover is dependent on rainfall and depth, and is mediated by genomically divergent microorganisms.</title>
        <authorList>
            <person name="Diamond S."/>
            <person name="Andeer P.F."/>
            <person name="Li Z."/>
            <person name="Crits-Christoph A."/>
            <person name="Burstein D."/>
            <person name="Anantharaman K."/>
            <person name="Lane K.R."/>
            <person name="Thomas B.C."/>
            <person name="Pan C."/>
            <person name="Northen T.R."/>
            <person name="Banfield J.F."/>
        </authorList>
    </citation>
    <scope>NUCLEOTIDE SEQUENCE [LARGE SCALE GENOMIC DNA]</scope>
    <source>
        <strain evidence="3">WS_8</strain>
    </source>
</reference>
<dbReference type="SUPFAM" id="SSF53213">
    <property type="entry name" value="LigB-like"/>
    <property type="match status" value="1"/>
</dbReference>
<proteinExistence type="predicted"/>
<dbReference type="GO" id="GO:0016702">
    <property type="term" value="F:oxidoreductase activity, acting on single donors with incorporation of molecular oxygen, incorporation of two atoms of oxygen"/>
    <property type="evidence" value="ECO:0007669"/>
    <property type="project" value="UniProtKB-ARBA"/>
</dbReference>